<evidence type="ECO:0000313" key="1">
    <source>
        <dbReference type="EMBL" id="AXY73961.1"/>
    </source>
</evidence>
<name>A0A3B7MTZ7_9BACT</name>
<dbReference type="KEGG" id="pseg:D3H65_08180"/>
<sequence length="151" mass="17396">MNCKPYFDFDEVDHYYLNISRELLEEMDTKKTKTYLEEKQINWLRQYASDELPDAGVSNELAFAAYVKKAVPAAVFTQIQDIFCDRPHEPGPASGCIPEFRDILLFKKKQQIVGFAKICFTCHKHSISGTDLNTSEFGQSGDYEKLFNILH</sequence>
<dbReference type="AlphaFoldDB" id="A0A3B7MTZ7"/>
<evidence type="ECO:0000313" key="2">
    <source>
        <dbReference type="Proteomes" id="UP000263900"/>
    </source>
</evidence>
<dbReference type="OrthoDB" id="714297at2"/>
<accession>A0A3B7MTZ7</accession>
<reference evidence="1 2" key="1">
    <citation type="submission" date="2018-09" db="EMBL/GenBank/DDBJ databases">
        <title>Genome sequencing of strain 6GH32-13.</title>
        <authorList>
            <person name="Weon H.-Y."/>
            <person name="Heo J."/>
            <person name="Kwon S.-W."/>
        </authorList>
    </citation>
    <scope>NUCLEOTIDE SEQUENCE [LARGE SCALE GENOMIC DNA]</scope>
    <source>
        <strain evidence="1 2">5GH32-13</strain>
    </source>
</reference>
<protein>
    <submittedName>
        <fullName evidence="1">Uncharacterized protein</fullName>
    </submittedName>
</protein>
<dbReference type="Proteomes" id="UP000263900">
    <property type="component" value="Chromosome"/>
</dbReference>
<keyword evidence="2" id="KW-1185">Reference proteome</keyword>
<gene>
    <name evidence="1" type="ORF">D3H65_08180</name>
</gene>
<organism evidence="1 2">
    <name type="scientific">Paraflavitalea soli</name>
    <dbReference type="NCBI Taxonomy" id="2315862"/>
    <lineage>
        <taxon>Bacteria</taxon>
        <taxon>Pseudomonadati</taxon>
        <taxon>Bacteroidota</taxon>
        <taxon>Chitinophagia</taxon>
        <taxon>Chitinophagales</taxon>
        <taxon>Chitinophagaceae</taxon>
        <taxon>Paraflavitalea</taxon>
    </lineage>
</organism>
<dbReference type="RefSeq" id="WP_119049848.1">
    <property type="nucleotide sequence ID" value="NZ_CP032157.1"/>
</dbReference>
<proteinExistence type="predicted"/>
<dbReference type="EMBL" id="CP032157">
    <property type="protein sequence ID" value="AXY73961.1"/>
    <property type="molecule type" value="Genomic_DNA"/>
</dbReference>